<dbReference type="EMBL" id="FOGB01000003">
    <property type="protein sequence ID" value="SEQ42098.1"/>
    <property type="molecule type" value="Genomic_DNA"/>
</dbReference>
<proteinExistence type="predicted"/>
<name>A0A1H9FX78_9GAMM</name>
<evidence type="ECO:0000313" key="2">
    <source>
        <dbReference type="Proteomes" id="UP000198749"/>
    </source>
</evidence>
<gene>
    <name evidence="1" type="ORF">SAMN03080615_01472</name>
</gene>
<organism evidence="1 2">
    <name type="scientific">Amphritea atlantica</name>
    <dbReference type="NCBI Taxonomy" id="355243"/>
    <lineage>
        <taxon>Bacteria</taxon>
        <taxon>Pseudomonadati</taxon>
        <taxon>Pseudomonadota</taxon>
        <taxon>Gammaproteobacteria</taxon>
        <taxon>Oceanospirillales</taxon>
        <taxon>Oceanospirillaceae</taxon>
        <taxon>Amphritea</taxon>
    </lineage>
</organism>
<keyword evidence="2" id="KW-1185">Reference proteome</keyword>
<dbReference type="Proteomes" id="UP000198749">
    <property type="component" value="Unassembled WGS sequence"/>
</dbReference>
<evidence type="ECO:0000313" key="1">
    <source>
        <dbReference type="EMBL" id="SEQ42098.1"/>
    </source>
</evidence>
<protein>
    <submittedName>
        <fullName evidence="1">Uncharacterized protein</fullName>
    </submittedName>
</protein>
<sequence>MAIQGGLNVDGYNLESRVKSLEVLTSLLLAITNNLQQGSPAPLETLRHLLNAHPDILTEDLLNYMEELENTAKLLQQQQH</sequence>
<dbReference type="AlphaFoldDB" id="A0A1H9FX78"/>
<reference evidence="2" key="1">
    <citation type="submission" date="2016-10" db="EMBL/GenBank/DDBJ databases">
        <authorList>
            <person name="Varghese N."/>
            <person name="Submissions S."/>
        </authorList>
    </citation>
    <scope>NUCLEOTIDE SEQUENCE [LARGE SCALE GENOMIC DNA]</scope>
    <source>
        <strain evidence="2">DSM 18887</strain>
    </source>
</reference>
<accession>A0A1H9FX78</accession>